<evidence type="ECO:0000313" key="5">
    <source>
        <dbReference type="Proteomes" id="UP000192796"/>
    </source>
</evidence>
<evidence type="ECO:0000256" key="1">
    <source>
        <dbReference type="SAM" id="Coils"/>
    </source>
</evidence>
<comment type="caution">
    <text evidence="4">The sequence shown here is derived from an EMBL/GenBank/DDBJ whole genome shotgun (WGS) entry which is preliminary data.</text>
</comment>
<feature type="compositionally biased region" description="Low complexity" evidence="2">
    <location>
        <begin position="496"/>
        <end position="524"/>
    </location>
</feature>
<evidence type="ECO:0000313" key="4">
    <source>
        <dbReference type="EMBL" id="OQP65227.1"/>
    </source>
</evidence>
<feature type="region of interest" description="Disordered" evidence="2">
    <location>
        <begin position="485"/>
        <end position="524"/>
    </location>
</feature>
<evidence type="ECO:0000256" key="3">
    <source>
        <dbReference type="SAM" id="Phobius"/>
    </source>
</evidence>
<name>A0A1V9G3R1_9BACT</name>
<keyword evidence="3" id="KW-0812">Transmembrane</keyword>
<keyword evidence="3" id="KW-0472">Membrane</keyword>
<keyword evidence="5" id="KW-1185">Reference proteome</keyword>
<dbReference type="OrthoDB" id="622461at2"/>
<reference evidence="4 5" key="1">
    <citation type="submission" date="2016-03" db="EMBL/GenBank/DDBJ databases">
        <title>Niastella vici sp. nov., isolated from farmland soil.</title>
        <authorList>
            <person name="Chen L."/>
            <person name="Wang D."/>
            <person name="Yang S."/>
            <person name="Wang G."/>
        </authorList>
    </citation>
    <scope>NUCLEOTIDE SEQUENCE [LARGE SCALE GENOMIC DNA]</scope>
    <source>
        <strain evidence="4 5">DJ57</strain>
    </source>
</reference>
<protein>
    <submittedName>
        <fullName evidence="4">Uncharacterized protein</fullName>
    </submittedName>
</protein>
<organism evidence="4 5">
    <name type="scientific">Niastella vici</name>
    <dbReference type="NCBI Taxonomy" id="1703345"/>
    <lineage>
        <taxon>Bacteria</taxon>
        <taxon>Pseudomonadati</taxon>
        <taxon>Bacteroidota</taxon>
        <taxon>Chitinophagia</taxon>
        <taxon>Chitinophagales</taxon>
        <taxon>Chitinophagaceae</taxon>
        <taxon>Niastella</taxon>
    </lineage>
</organism>
<dbReference type="RefSeq" id="WP_081146001.1">
    <property type="nucleotide sequence ID" value="NZ_LVYD01000024.1"/>
</dbReference>
<dbReference type="AlphaFoldDB" id="A0A1V9G3R1"/>
<keyword evidence="1" id="KW-0175">Coiled coil</keyword>
<feature type="coiled-coil region" evidence="1">
    <location>
        <begin position="254"/>
        <end position="467"/>
    </location>
</feature>
<proteinExistence type="predicted"/>
<accession>A0A1V9G3R1</accession>
<dbReference type="Proteomes" id="UP000192796">
    <property type="component" value="Unassembled WGS sequence"/>
</dbReference>
<gene>
    <name evidence="4" type="ORF">A3860_16280</name>
</gene>
<keyword evidence="3" id="KW-1133">Transmembrane helix</keyword>
<dbReference type="STRING" id="1703345.A3860_16280"/>
<dbReference type="EMBL" id="LVYD01000024">
    <property type="protein sequence ID" value="OQP65227.1"/>
    <property type="molecule type" value="Genomic_DNA"/>
</dbReference>
<feature type="coiled-coil region" evidence="1">
    <location>
        <begin position="89"/>
        <end position="220"/>
    </location>
</feature>
<evidence type="ECO:0000256" key="2">
    <source>
        <dbReference type="SAM" id="MobiDB-lite"/>
    </source>
</evidence>
<feature type="compositionally biased region" description="Polar residues" evidence="2">
    <location>
        <begin position="485"/>
        <end position="495"/>
    </location>
</feature>
<sequence length="524" mass="60351">MLGFLLVSMYELKQFLQIVLWIAIPGTVIAFMVTTFFHYKRKKKNAEGGEPAYMEGGGFHTVVATEPNGNTQVPDWLASGTNPDNQPLIKKYEQEVRRYRENYATLEQDFRELEGKYSDLLNKAYSTEKQNDDANARIQLEINGYKLKVTQLQQALDTAQANAKLVHGEQEVPEALKQSQLQVQTLQDSVLQLQEKLRMLQEQKEKNAAEVTRLENLVKNMEYSAKSAHSESEELQRYYAKQVDELGVQYKSEKSDLAMQIQQFQKTVQQLKDENAVLQQKIQTSGEARHGNYEQQIKELQLVLSKAEDEKLALKNKITDQQYLQDVLQEKKLQIEFLQNQLEQRIKTFREVEKEAADKTVQVQVTQTQKENFEREMHALREELQQQREEVAAWQQAVERSREEIRQHQESLRSKTGHIENLERNLHEVQQQQAVLQLVLDDKQNMITSLQESLNREQQKTKDLEGKLITNNQLLSKIYGDLSKSLSNPPAAQQQNGTKLNGSGTNGSNGHVVNGNGFNLAERH</sequence>
<feature type="transmembrane region" description="Helical" evidence="3">
    <location>
        <begin position="15"/>
        <end position="37"/>
    </location>
</feature>